<protein>
    <submittedName>
        <fullName evidence="1">Uncharacterized protein</fullName>
    </submittedName>
</protein>
<dbReference type="Proteomes" id="UP001062901">
    <property type="component" value="Unassembled WGS sequence"/>
</dbReference>
<comment type="caution">
    <text evidence="1">The sequence shown here is derived from an EMBL/GenBank/DDBJ whole genome shotgun (WGS) entry which is preliminary data.</text>
</comment>
<reference evidence="1" key="1">
    <citation type="submission" date="2013-04" db="EMBL/GenBank/DDBJ databases">
        <title>The genome sequencing project of 58 acetic acid bacteria.</title>
        <authorList>
            <person name="Okamoto-Kainuma A."/>
            <person name="Ishikawa M."/>
            <person name="Umino S."/>
            <person name="Koizumi Y."/>
            <person name="Shiwa Y."/>
            <person name="Yoshikawa H."/>
            <person name="Matsutani M."/>
            <person name="Matsushita K."/>
        </authorList>
    </citation>
    <scope>NUCLEOTIDE SEQUENCE</scope>
    <source>
        <strain evidence="1">DSM 15669</strain>
    </source>
</reference>
<gene>
    <name evidence="1" type="ORF">AA15669_0659</name>
</gene>
<evidence type="ECO:0000313" key="2">
    <source>
        <dbReference type="Proteomes" id="UP001062901"/>
    </source>
</evidence>
<organism evidence="1 2">
    <name type="scientific">Saccharibacter floricola DSM 15669</name>
    <dbReference type="NCBI Taxonomy" id="1123227"/>
    <lineage>
        <taxon>Bacteria</taxon>
        <taxon>Pseudomonadati</taxon>
        <taxon>Pseudomonadota</taxon>
        <taxon>Alphaproteobacteria</taxon>
        <taxon>Acetobacterales</taxon>
        <taxon>Acetobacteraceae</taxon>
        <taxon>Saccharibacter</taxon>
    </lineage>
</organism>
<dbReference type="EMBL" id="BAQD01000007">
    <property type="protein sequence ID" value="GBQ05836.1"/>
    <property type="molecule type" value="Genomic_DNA"/>
</dbReference>
<dbReference type="Gene3D" id="3.90.550.40">
    <property type="match status" value="1"/>
</dbReference>
<accession>A0ABQ0NXU6</accession>
<dbReference type="SUPFAM" id="SSF53448">
    <property type="entry name" value="Nucleotide-diphospho-sugar transferases"/>
    <property type="match status" value="1"/>
</dbReference>
<name>A0ABQ0NXU6_9PROT</name>
<dbReference type="RefSeq" id="WP_026294337.1">
    <property type="nucleotide sequence ID" value="NZ_BAQD01000007.1"/>
</dbReference>
<evidence type="ECO:0000313" key="1">
    <source>
        <dbReference type="EMBL" id="GBQ05836.1"/>
    </source>
</evidence>
<keyword evidence="2" id="KW-1185">Reference proteome</keyword>
<dbReference type="InterPro" id="IPR029044">
    <property type="entry name" value="Nucleotide-diphossugar_trans"/>
</dbReference>
<proteinExistence type="predicted"/>
<sequence length="257" mass="28397">MEQTVNTPPGKILLATPCFGGMVTTEYMLSVIGYASGGQSIPMTIMHIGDDAMITRARNTLLANFFFKSDCTHILFVDADIGFHADAPTRLFESGKDVVGGLYPLRDRFWDAKTKENILAGERQQTASLRYVGETAQMHTSLEKGPLVESNYAGTGFLMVSRKAVERMIKAYPETEYKRIDAPNDGSGIRSFALFDGSIDPETGTYLSEDYTFCKRWRDIGGEVWLDTSLELTHAGRASFTGTPSVRLGIAHNRLKT</sequence>